<evidence type="ECO:0000313" key="1">
    <source>
        <dbReference type="EMBL" id="PBC29094.1"/>
    </source>
</evidence>
<accession>A0A2A3EC87</accession>
<protein>
    <submittedName>
        <fullName evidence="1">Uncharacterized protein</fullName>
    </submittedName>
</protein>
<dbReference type="OrthoDB" id="7630628at2759"/>
<organism evidence="1 2">
    <name type="scientific">Apis cerana cerana</name>
    <name type="common">Oriental honeybee</name>
    <dbReference type="NCBI Taxonomy" id="94128"/>
    <lineage>
        <taxon>Eukaryota</taxon>
        <taxon>Metazoa</taxon>
        <taxon>Ecdysozoa</taxon>
        <taxon>Arthropoda</taxon>
        <taxon>Hexapoda</taxon>
        <taxon>Insecta</taxon>
        <taxon>Pterygota</taxon>
        <taxon>Neoptera</taxon>
        <taxon>Endopterygota</taxon>
        <taxon>Hymenoptera</taxon>
        <taxon>Apocrita</taxon>
        <taxon>Aculeata</taxon>
        <taxon>Apoidea</taxon>
        <taxon>Anthophila</taxon>
        <taxon>Apidae</taxon>
        <taxon>Apis</taxon>
    </lineage>
</organism>
<name>A0A2A3EC87_APICC</name>
<dbReference type="EMBL" id="KZ288292">
    <property type="protein sequence ID" value="PBC29094.1"/>
    <property type="molecule type" value="Genomic_DNA"/>
</dbReference>
<dbReference type="Proteomes" id="UP000242457">
    <property type="component" value="Unassembled WGS sequence"/>
</dbReference>
<evidence type="ECO:0000313" key="2">
    <source>
        <dbReference type="Proteomes" id="UP000242457"/>
    </source>
</evidence>
<dbReference type="AlphaFoldDB" id="A0A2A3EC87"/>
<proteinExistence type="predicted"/>
<reference evidence="1 2" key="1">
    <citation type="submission" date="2014-07" db="EMBL/GenBank/DDBJ databases">
        <title>Genomic and transcriptomic analysis on Apis cerana provide comprehensive insights into honey bee biology.</title>
        <authorList>
            <person name="Diao Q."/>
            <person name="Sun L."/>
            <person name="Zheng H."/>
            <person name="Zheng H."/>
            <person name="Xu S."/>
            <person name="Wang S."/>
            <person name="Zeng Z."/>
            <person name="Hu F."/>
            <person name="Su S."/>
            <person name="Wu J."/>
        </authorList>
    </citation>
    <scope>NUCLEOTIDE SEQUENCE [LARGE SCALE GENOMIC DNA]</scope>
    <source>
        <tissue evidence="1">Pupae without intestine</tissue>
    </source>
</reference>
<keyword evidence="2" id="KW-1185">Reference proteome</keyword>
<sequence length="343" mass="40214">MFCNGQYLEIIKASNNCLVTVVVTVQEKIIKIKEKKISTNKWLNLEDWVALYKILEKAILRNFQTEGSLQNFKKCKWKKSTRQLEVTYTFEPSEGVKDIMSFPTIRVNVSPAKRKLTKLELPKIVTKKKEIWNQITENMVRKNSNYMHEKDNYNLSKEPENNDLVMKVSIDTKNDKIKRCFPIESTENNILEEYVPNAPISKKLCANLNYVQSNKNTLKQIQVLSNEYSSMISESKSIMEEVQYIPNSMNSLNISYETYEPSATTVLYHPEEYIPNSKGVKAFIEEYHPDFTNKTMKFDNSYVPSRLQITNENSKKLFERHKKLQSEKYILKKKEILNLNELT</sequence>
<gene>
    <name evidence="1" type="ORF">APICC_06634</name>
</gene>